<dbReference type="InterPro" id="IPR013783">
    <property type="entry name" value="Ig-like_fold"/>
</dbReference>
<evidence type="ECO:0000259" key="2">
    <source>
        <dbReference type="PROSITE" id="PS50093"/>
    </source>
</evidence>
<dbReference type="InterPro" id="IPR000601">
    <property type="entry name" value="PKD_dom"/>
</dbReference>
<dbReference type="RefSeq" id="WP_310576746.1">
    <property type="nucleotide sequence ID" value="NZ_JAVKPK010000063.1"/>
</dbReference>
<evidence type="ECO:0000256" key="1">
    <source>
        <dbReference type="SAM" id="MobiDB-lite"/>
    </source>
</evidence>
<dbReference type="InterPro" id="IPR027618">
    <property type="entry name" value="Beta_prop_Msarc"/>
</dbReference>
<gene>
    <name evidence="3" type="ORF">RG963_13195</name>
</gene>
<feature type="domain" description="PKD" evidence="2">
    <location>
        <begin position="461"/>
        <end position="540"/>
    </location>
</feature>
<evidence type="ECO:0000313" key="3">
    <source>
        <dbReference type="EMBL" id="MDR7666716.1"/>
    </source>
</evidence>
<dbReference type="Proteomes" id="UP001246244">
    <property type="component" value="Unassembled WGS sequence"/>
</dbReference>
<dbReference type="NCBIfam" id="TIGR04275">
    <property type="entry name" value="beta_prop_Msarc"/>
    <property type="match status" value="6"/>
</dbReference>
<dbReference type="Gene3D" id="2.60.40.10">
    <property type="entry name" value="Immunoglobulins"/>
    <property type="match status" value="2"/>
</dbReference>
<dbReference type="SUPFAM" id="SSF82171">
    <property type="entry name" value="DPP6 N-terminal domain-like"/>
    <property type="match status" value="1"/>
</dbReference>
<name>A0ABU2D445_9EURY</name>
<dbReference type="InterPro" id="IPR035986">
    <property type="entry name" value="PKD_dom_sf"/>
</dbReference>
<feature type="domain" description="PKD" evidence="2">
    <location>
        <begin position="377"/>
        <end position="455"/>
    </location>
</feature>
<sequence length="540" mass="60190">MKINKKLYSVASVLTVIVLFLILVSSTASAQTEIDHHNIDPPEITSGTGNTSDDQVLSEDVSTEGNSTDTESIQAATPSIPKTRITTHETASNPDIYGDKIVWQDNRNGNWDIYIFDLSAKTEIHTTNLTDQTAPAIYENLVVWEDERNGGHDIYVEDLSTKTQSRISKNGEAHNPSIYGTKIVWQDELNGSSNIYMYDLSTKKETQITTSGTAYKPDIYGNRVVWEDERDGNEDIFIYDLSTHKETRISTSGKADNPRIYGNRIVWDTRYDYPSEIYIYDLSTHKETRISDGISYKPDIYGNKIVYEDNRNDVTGNTDIYMYDLSTNKETMITFEDLEDPENNPYQVDPAIYGNRIVYTKRYPQGDIYMATLVYSPVAVFSASPTSGNAPLKVKFTDKSTGSPTSWKWSFEDGKTSTSKSPTYTYSKAGKYTVSLTVKNAAGSSTKTIKNYIVVNALKAPAAAFSATPTSGKAPLNVQFTDKSTNSPTSWKWSFGDKTYSTAKNPVHKYSKAGKYTVSLTVKNAKGSNTKTISGYIKVQ</sequence>
<comment type="caution">
    <text evidence="3">The sequence shown here is derived from an EMBL/GenBank/DDBJ whole genome shotgun (WGS) entry which is preliminary data.</text>
</comment>
<organism evidence="3 4">
    <name type="scientific">Methanosarcina baikalica</name>
    <dbReference type="NCBI Taxonomy" id="3073890"/>
    <lineage>
        <taxon>Archaea</taxon>
        <taxon>Methanobacteriati</taxon>
        <taxon>Methanobacteriota</taxon>
        <taxon>Stenosarchaea group</taxon>
        <taxon>Methanomicrobia</taxon>
        <taxon>Methanosarcinales</taxon>
        <taxon>Methanosarcinaceae</taxon>
        <taxon>Methanosarcina</taxon>
    </lineage>
</organism>
<dbReference type="CDD" id="cd00146">
    <property type="entry name" value="PKD"/>
    <property type="match status" value="2"/>
</dbReference>
<dbReference type="InterPro" id="IPR022409">
    <property type="entry name" value="PKD/Chitinase_dom"/>
</dbReference>
<dbReference type="SUPFAM" id="SSF49299">
    <property type="entry name" value="PKD domain"/>
    <property type="match status" value="2"/>
</dbReference>
<keyword evidence="4" id="KW-1185">Reference proteome</keyword>
<feature type="compositionally biased region" description="Polar residues" evidence="1">
    <location>
        <begin position="45"/>
        <end position="55"/>
    </location>
</feature>
<feature type="region of interest" description="Disordered" evidence="1">
    <location>
        <begin position="37"/>
        <end position="70"/>
    </location>
</feature>
<dbReference type="PROSITE" id="PS50093">
    <property type="entry name" value="PKD"/>
    <property type="match status" value="2"/>
</dbReference>
<dbReference type="PANTHER" id="PTHR36842">
    <property type="entry name" value="PROTEIN TOLB HOMOLOG"/>
    <property type="match status" value="1"/>
</dbReference>
<dbReference type="SUPFAM" id="SSF69304">
    <property type="entry name" value="Tricorn protease N-terminal domain"/>
    <property type="match status" value="1"/>
</dbReference>
<proteinExistence type="predicted"/>
<dbReference type="PANTHER" id="PTHR36842:SF1">
    <property type="entry name" value="PROTEIN TOLB"/>
    <property type="match status" value="1"/>
</dbReference>
<dbReference type="Gene3D" id="2.120.10.30">
    <property type="entry name" value="TolB, C-terminal domain"/>
    <property type="match status" value="1"/>
</dbReference>
<evidence type="ECO:0000313" key="4">
    <source>
        <dbReference type="Proteomes" id="UP001246244"/>
    </source>
</evidence>
<dbReference type="Gene3D" id="2.120.10.60">
    <property type="entry name" value="Tricorn protease N-terminal domain"/>
    <property type="match status" value="1"/>
</dbReference>
<reference evidence="4" key="1">
    <citation type="submission" date="2023-07" db="EMBL/GenBank/DDBJ databases">
        <title>Whole-genome sequencing of a new Methanosarcina sp. Z-7115.</title>
        <authorList>
            <person name="Zhilina T.N."/>
            <person name="Merkel A.Y."/>
        </authorList>
    </citation>
    <scope>NUCLEOTIDE SEQUENCE [LARGE SCALE GENOMIC DNA]</scope>
    <source>
        <strain evidence="4">Z-7115</strain>
    </source>
</reference>
<dbReference type="EMBL" id="JAVKPK010000063">
    <property type="protein sequence ID" value="MDR7666716.1"/>
    <property type="molecule type" value="Genomic_DNA"/>
</dbReference>
<dbReference type="InterPro" id="IPR011042">
    <property type="entry name" value="6-blade_b-propeller_TolB-like"/>
</dbReference>
<accession>A0ABU2D445</accession>
<protein>
    <submittedName>
        <fullName evidence="3">PKD domain-containing protein</fullName>
    </submittedName>
</protein>
<dbReference type="SMART" id="SM00089">
    <property type="entry name" value="PKD"/>
    <property type="match status" value="2"/>
</dbReference>
<dbReference type="Pfam" id="PF18911">
    <property type="entry name" value="PKD_4"/>
    <property type="match status" value="2"/>
</dbReference>